<dbReference type="SUPFAM" id="SSF53155">
    <property type="entry name" value="Methylated DNA-protein cysteine methyltransferase domain"/>
    <property type="match status" value="1"/>
</dbReference>
<comment type="catalytic activity">
    <reaction evidence="1 9">
        <text>a 4-O-methyl-thymidine in DNA + L-cysteinyl-[protein] = a thymidine in DNA + S-methyl-L-cysteinyl-[protein]</text>
        <dbReference type="Rhea" id="RHEA:53428"/>
        <dbReference type="Rhea" id="RHEA-COMP:10131"/>
        <dbReference type="Rhea" id="RHEA-COMP:10132"/>
        <dbReference type="Rhea" id="RHEA-COMP:13555"/>
        <dbReference type="Rhea" id="RHEA-COMP:13556"/>
        <dbReference type="ChEBI" id="CHEBI:29950"/>
        <dbReference type="ChEBI" id="CHEBI:82612"/>
        <dbReference type="ChEBI" id="CHEBI:137386"/>
        <dbReference type="ChEBI" id="CHEBI:137387"/>
        <dbReference type="EC" id="2.1.1.63"/>
    </reaction>
</comment>
<dbReference type="InterPro" id="IPR023546">
    <property type="entry name" value="MGMT"/>
</dbReference>
<dbReference type="PROSITE" id="PS00374">
    <property type="entry name" value="MGMT"/>
    <property type="match status" value="1"/>
</dbReference>
<comment type="subcellular location">
    <subcellularLocation>
        <location evidence="9">Cytoplasm</location>
    </subcellularLocation>
</comment>
<keyword evidence="14" id="KW-1185">Reference proteome</keyword>
<evidence type="ECO:0000259" key="11">
    <source>
        <dbReference type="Pfam" id="PF02870"/>
    </source>
</evidence>
<evidence type="ECO:0000256" key="5">
    <source>
        <dbReference type="ARBA" id="ARBA00022679"/>
    </source>
</evidence>
<dbReference type="CDD" id="cd06445">
    <property type="entry name" value="ATase"/>
    <property type="match status" value="1"/>
</dbReference>
<dbReference type="InterPro" id="IPR036217">
    <property type="entry name" value="MethylDNA_cys_MeTrfase_DNAb"/>
</dbReference>
<dbReference type="PANTHER" id="PTHR10815">
    <property type="entry name" value="METHYLATED-DNA--PROTEIN-CYSTEINE METHYLTRANSFERASE"/>
    <property type="match status" value="1"/>
</dbReference>
<feature type="active site" description="Nucleophile; methyl group acceptor" evidence="9">
    <location>
        <position position="148"/>
    </location>
</feature>
<dbReference type="InterPro" id="IPR008332">
    <property type="entry name" value="MethylG_MeTrfase_N"/>
</dbReference>
<reference evidence="13 14" key="1">
    <citation type="submission" date="2023-08" db="EMBL/GenBank/DDBJ databases">
        <title>New molecular markers tilS and rpoB for phylogenetic and monitoring studies of the genus Thiothrix biodiversity.</title>
        <authorList>
            <person name="Ravin N.V."/>
            <person name="Smolyakov D."/>
            <person name="Markov N.D."/>
            <person name="Beletsky A.V."/>
            <person name="Mardanov A.V."/>
            <person name="Rudenko T.S."/>
            <person name="Grabovich M.Y."/>
        </authorList>
    </citation>
    <scope>NUCLEOTIDE SEQUENCE</scope>
    <source>
        <strain evidence="13">DNT52</strain>
        <strain evidence="12 14">H33</strain>
    </source>
</reference>
<evidence type="ECO:0000256" key="6">
    <source>
        <dbReference type="ARBA" id="ARBA00022763"/>
    </source>
</evidence>
<dbReference type="EMBL" id="JAVFKN010000031">
    <property type="protein sequence ID" value="MDQ5770436.1"/>
    <property type="molecule type" value="Genomic_DNA"/>
</dbReference>
<dbReference type="InterPro" id="IPR014048">
    <property type="entry name" value="MethylDNA_cys_MeTrfase_DNA-bd"/>
</dbReference>
<dbReference type="FunFam" id="1.10.10.10:FF:000214">
    <property type="entry name" value="Methylated-DNA--protein-cysteine methyltransferase"/>
    <property type="match status" value="1"/>
</dbReference>
<dbReference type="Gene3D" id="3.30.160.70">
    <property type="entry name" value="Methylated DNA-protein cysteine methyltransferase domain"/>
    <property type="match status" value="1"/>
</dbReference>
<evidence type="ECO:0000256" key="3">
    <source>
        <dbReference type="ARBA" id="ARBA00022490"/>
    </source>
</evidence>
<dbReference type="InterPro" id="IPR036388">
    <property type="entry name" value="WH-like_DNA-bd_sf"/>
</dbReference>
<evidence type="ECO:0000256" key="9">
    <source>
        <dbReference type="HAMAP-Rule" id="MF_00772"/>
    </source>
</evidence>
<evidence type="ECO:0000313" key="14">
    <source>
        <dbReference type="Proteomes" id="UP001223336"/>
    </source>
</evidence>
<dbReference type="Proteomes" id="UP001229862">
    <property type="component" value="Chromosome"/>
</dbReference>
<dbReference type="InterPro" id="IPR036631">
    <property type="entry name" value="MGMT_N_sf"/>
</dbReference>
<protein>
    <recommendedName>
        <fullName evidence="9">Methylated-DNA--protein-cysteine methyltransferase</fullName>
        <ecNumber evidence="9">2.1.1.63</ecNumber>
    </recommendedName>
    <alternativeName>
        <fullName evidence="9">6-O-methylguanine-DNA methyltransferase</fullName>
        <shortName evidence="9">MGMT</shortName>
    </alternativeName>
    <alternativeName>
        <fullName evidence="9">O-6-methylguanine-DNA-alkyltransferase</fullName>
    </alternativeName>
</protein>
<keyword evidence="7 9" id="KW-0234">DNA repair</keyword>
<feature type="domain" description="Methylated-DNA-[protein]-cysteine S-methyltransferase DNA binding" evidence="10">
    <location>
        <begin position="97"/>
        <end position="176"/>
    </location>
</feature>
<dbReference type="InterPro" id="IPR001497">
    <property type="entry name" value="MethylDNA_cys_MeTrfase_AS"/>
</dbReference>
<keyword evidence="3 9" id="KW-0963">Cytoplasm</keyword>
<dbReference type="AlphaFoldDB" id="A0AA51R4P6"/>
<comment type="function">
    <text evidence="9">Involved in the cellular defense against the biological effects of O6-methylguanine (O6-MeG) and O4-methylthymine (O4-MeT) in DNA. Repairs the methylated nucleobase in DNA by stoichiometrically transferring the methyl group to a cysteine residue in the enzyme. This is a suicide reaction: the enzyme is irreversibly inactivated.</text>
</comment>
<comment type="catalytic activity">
    <reaction evidence="8 9">
        <text>a 6-O-methyl-2'-deoxyguanosine in DNA + L-cysteinyl-[protein] = S-methyl-L-cysteinyl-[protein] + a 2'-deoxyguanosine in DNA</text>
        <dbReference type="Rhea" id="RHEA:24000"/>
        <dbReference type="Rhea" id="RHEA-COMP:10131"/>
        <dbReference type="Rhea" id="RHEA-COMP:10132"/>
        <dbReference type="Rhea" id="RHEA-COMP:11367"/>
        <dbReference type="Rhea" id="RHEA-COMP:11368"/>
        <dbReference type="ChEBI" id="CHEBI:29950"/>
        <dbReference type="ChEBI" id="CHEBI:82612"/>
        <dbReference type="ChEBI" id="CHEBI:85445"/>
        <dbReference type="ChEBI" id="CHEBI:85448"/>
        <dbReference type="EC" id="2.1.1.63"/>
    </reaction>
</comment>
<dbReference type="GO" id="GO:0006307">
    <property type="term" value="P:DNA alkylation repair"/>
    <property type="evidence" value="ECO:0007669"/>
    <property type="project" value="UniProtKB-UniRule"/>
</dbReference>
<gene>
    <name evidence="12" type="ORF">RCC75_18015</name>
    <name evidence="13" type="ORF">RCG00_21750</name>
</gene>
<dbReference type="PANTHER" id="PTHR10815:SF5">
    <property type="entry name" value="METHYLATED-DNA--PROTEIN-CYSTEINE METHYLTRANSFERASE"/>
    <property type="match status" value="1"/>
</dbReference>
<accession>A0AA51R4P6</accession>
<dbReference type="GO" id="GO:0032259">
    <property type="term" value="P:methylation"/>
    <property type="evidence" value="ECO:0007669"/>
    <property type="project" value="UniProtKB-KW"/>
</dbReference>
<dbReference type="SUPFAM" id="SSF46767">
    <property type="entry name" value="Methylated DNA-protein cysteine methyltransferase, C-terminal domain"/>
    <property type="match status" value="1"/>
</dbReference>
<evidence type="ECO:0000313" key="13">
    <source>
        <dbReference type="EMBL" id="WML86886.1"/>
    </source>
</evidence>
<keyword evidence="6 9" id="KW-0227">DNA damage</keyword>
<dbReference type="NCBIfam" id="TIGR00589">
    <property type="entry name" value="ogt"/>
    <property type="match status" value="1"/>
</dbReference>
<evidence type="ECO:0000256" key="1">
    <source>
        <dbReference type="ARBA" id="ARBA00001286"/>
    </source>
</evidence>
<evidence type="ECO:0000256" key="7">
    <source>
        <dbReference type="ARBA" id="ARBA00023204"/>
    </source>
</evidence>
<dbReference type="HAMAP" id="MF_00772">
    <property type="entry name" value="OGT"/>
    <property type="match status" value="1"/>
</dbReference>
<feature type="domain" description="Methylguanine DNA methyltransferase ribonuclease-like" evidence="11">
    <location>
        <begin position="24"/>
        <end position="92"/>
    </location>
</feature>
<dbReference type="EC" id="2.1.1.63" evidence="9"/>
<evidence type="ECO:0000259" key="10">
    <source>
        <dbReference type="Pfam" id="PF01035"/>
    </source>
</evidence>
<organism evidence="13">
    <name type="scientific">Thiothrix subterranea</name>
    <dbReference type="NCBI Taxonomy" id="2735563"/>
    <lineage>
        <taxon>Bacteria</taxon>
        <taxon>Pseudomonadati</taxon>
        <taxon>Pseudomonadota</taxon>
        <taxon>Gammaproteobacteria</taxon>
        <taxon>Thiotrichales</taxon>
        <taxon>Thiotrichaceae</taxon>
        <taxon>Thiothrix</taxon>
    </lineage>
</organism>
<dbReference type="Gene3D" id="1.10.10.10">
    <property type="entry name" value="Winged helix-like DNA-binding domain superfamily/Winged helix DNA-binding domain"/>
    <property type="match status" value="1"/>
</dbReference>
<dbReference type="RefSeq" id="WP_308136147.1">
    <property type="nucleotide sequence ID" value="NZ_CP133197.1"/>
</dbReference>
<dbReference type="Proteomes" id="UP001223336">
    <property type="component" value="Unassembled WGS sequence"/>
</dbReference>
<dbReference type="Pfam" id="PF02870">
    <property type="entry name" value="Methyltransf_1N"/>
    <property type="match status" value="1"/>
</dbReference>
<keyword evidence="5 9" id="KW-0808">Transferase</keyword>
<evidence type="ECO:0000256" key="4">
    <source>
        <dbReference type="ARBA" id="ARBA00022603"/>
    </source>
</evidence>
<keyword evidence="4 9" id="KW-0489">Methyltransferase</keyword>
<proteinExistence type="inferred from homology"/>
<evidence type="ECO:0000256" key="2">
    <source>
        <dbReference type="ARBA" id="ARBA00008711"/>
    </source>
</evidence>
<evidence type="ECO:0000256" key="8">
    <source>
        <dbReference type="ARBA" id="ARBA00049348"/>
    </source>
</evidence>
<dbReference type="EMBL" id="CP133217">
    <property type="protein sequence ID" value="WML86886.1"/>
    <property type="molecule type" value="Genomic_DNA"/>
</dbReference>
<comment type="similarity">
    <text evidence="2 9">Belongs to the MGMT family.</text>
</comment>
<dbReference type="GO" id="GO:0003908">
    <property type="term" value="F:methylated-DNA-[protein]-cysteine S-methyltransferase activity"/>
    <property type="evidence" value="ECO:0007669"/>
    <property type="project" value="UniProtKB-UniRule"/>
</dbReference>
<comment type="miscellaneous">
    <text evidence="9">This enzyme catalyzes only one turnover and therefore is not strictly catalytic. According to one definition, an enzyme is a biocatalyst that acts repeatedly and over many reaction cycles.</text>
</comment>
<evidence type="ECO:0000313" key="12">
    <source>
        <dbReference type="EMBL" id="MDQ5770436.1"/>
    </source>
</evidence>
<dbReference type="Pfam" id="PF01035">
    <property type="entry name" value="DNA_binding_1"/>
    <property type="match status" value="1"/>
</dbReference>
<sequence>MNALQCKPPNPLNRQRHTMRIGFETWESPVGTLTIAATAEAVYAVAFDSNWQHIRTKLGEVQAHSNAMTRETISQLQAYFAGTRRTFDLPLSVYGTDFQQRTWQALRDIPYGETRSYSEQAQMIGQPQAVRAIGHTNGLNPISIIVPCHRVIAKSGKLAGYAGGLAAKAYLLALESYSRNRSNAT</sequence>
<name>A0AA51R4P6_9GAMM</name>
<dbReference type="GO" id="GO:0005737">
    <property type="term" value="C:cytoplasm"/>
    <property type="evidence" value="ECO:0007669"/>
    <property type="project" value="UniProtKB-SubCell"/>
</dbReference>